<feature type="region of interest" description="Disordered" evidence="1">
    <location>
        <begin position="255"/>
        <end position="295"/>
    </location>
</feature>
<keyword evidence="2" id="KW-1133">Transmembrane helix</keyword>
<feature type="compositionally biased region" description="Polar residues" evidence="1">
    <location>
        <begin position="771"/>
        <end position="786"/>
    </location>
</feature>
<feature type="compositionally biased region" description="Basic residues" evidence="1">
    <location>
        <begin position="794"/>
        <end position="803"/>
    </location>
</feature>
<sequence>MIAANGDWKGELLNRLHSLHSNVVSRGDELLDYASSVDLSTTTSGTESWRDEWSQFTAIGSWPEWPFYQQAMFDAFNDGVKGAKSVGYWIWLTIQPLVYSLAYIFGRLAQTLLGTFLPKIQYGAVEICRFHLHLTWYQAMGEIALVVLGVATWKLVRYLRRQQYLRRSQRFIRRTSQRITKSIQGAYREVADASLLLAMSLPHAAYFGVAICIRLAFPAWVNRLCMGRTAPNILKWYYPIFSSIAVLRHTRPKKAVDRTAGSENKRENNKDRKGLSSKEKDDKKTKTKKNRRRRSSIGSIDSLLRRNNEGAQAGGNEYTEQDIKEDVNYWLHFWLLYSTLEATYALATRVMFIRTILASKNVYAISCELELLFYMWIFIMPEMLIILFPSAGEENRRDWSPTKQWCYECALDPVLAIPSALKPTIIPFFEKVSHAVSSEDWKRLVVDKVQYLLGGAVMLRMISEETRDTLVACLQDFSTLVLPALTLLTPGFITQYGVWYVQFIVPQAHSLKALNRGHRHDQKRVLYLKFWVLHGFVAGLMGRFTSFLWWLPLFTHFTFVTWCVLVLPRCINAVYAEFDRELQAFGLLPRVEGDALAVEDTHTVRAFSILLKSLPSADDTDPNNKLADSEGAGAAAGAEKDVGDNGVDAREVDPDQKNRTDAKGGEKVAEDGSVIADKKHDVAQGETHGDEKKPEKEVRDTNSKGEADTKVNAPEEEDCTGETVTEVEENKKEDLSESLDVKDETFGRKADKENQVLSSATTKSTSKKNDSVGNNDSSKTAEQTAQGKKESVRRSTRTKRRPA</sequence>
<keyword evidence="4" id="KW-1185">Reference proteome</keyword>
<name>A0A9N8DDX0_9STRA</name>
<keyword evidence="2" id="KW-0472">Membrane</keyword>
<evidence type="ECO:0000313" key="4">
    <source>
        <dbReference type="Proteomes" id="UP001153069"/>
    </source>
</evidence>
<feature type="transmembrane region" description="Helical" evidence="2">
    <location>
        <begin position="329"/>
        <end position="350"/>
    </location>
</feature>
<feature type="compositionally biased region" description="Basic and acidic residues" evidence="1">
    <location>
        <begin position="263"/>
        <end position="284"/>
    </location>
</feature>
<protein>
    <submittedName>
        <fullName evidence="3">Uncharacterized protein</fullName>
    </submittedName>
</protein>
<feature type="compositionally biased region" description="Basic and acidic residues" evidence="1">
    <location>
        <begin position="638"/>
        <end position="709"/>
    </location>
</feature>
<keyword evidence="2" id="KW-0812">Transmembrane</keyword>
<feature type="transmembrane region" description="Helical" evidence="2">
    <location>
        <begin position="136"/>
        <end position="156"/>
    </location>
</feature>
<feature type="transmembrane region" description="Helical" evidence="2">
    <location>
        <begin position="484"/>
        <end position="505"/>
    </location>
</feature>
<feature type="transmembrane region" description="Helical" evidence="2">
    <location>
        <begin position="525"/>
        <end position="541"/>
    </location>
</feature>
<evidence type="ECO:0000256" key="2">
    <source>
        <dbReference type="SAM" id="Phobius"/>
    </source>
</evidence>
<feature type="region of interest" description="Disordered" evidence="1">
    <location>
        <begin position="617"/>
        <end position="803"/>
    </location>
</feature>
<reference evidence="3" key="1">
    <citation type="submission" date="2020-06" db="EMBL/GenBank/DDBJ databases">
        <authorList>
            <consortium name="Plant Systems Biology data submission"/>
        </authorList>
    </citation>
    <scope>NUCLEOTIDE SEQUENCE</scope>
    <source>
        <strain evidence="3">D6</strain>
    </source>
</reference>
<evidence type="ECO:0000256" key="1">
    <source>
        <dbReference type="SAM" id="MobiDB-lite"/>
    </source>
</evidence>
<proteinExistence type="predicted"/>
<feature type="compositionally biased region" description="Basic and acidic residues" evidence="1">
    <location>
        <begin position="728"/>
        <end position="754"/>
    </location>
</feature>
<dbReference type="EMBL" id="CAICTM010000077">
    <property type="protein sequence ID" value="CAB9500196.1"/>
    <property type="molecule type" value="Genomic_DNA"/>
</dbReference>
<feature type="transmembrane region" description="Helical" evidence="2">
    <location>
        <begin position="195"/>
        <end position="217"/>
    </location>
</feature>
<feature type="transmembrane region" description="Helical" evidence="2">
    <location>
        <begin position="86"/>
        <end position="106"/>
    </location>
</feature>
<feature type="transmembrane region" description="Helical" evidence="2">
    <location>
        <begin position="371"/>
        <end position="391"/>
    </location>
</feature>
<comment type="caution">
    <text evidence="3">The sequence shown here is derived from an EMBL/GenBank/DDBJ whole genome shotgun (WGS) entry which is preliminary data.</text>
</comment>
<organism evidence="3 4">
    <name type="scientific">Seminavis robusta</name>
    <dbReference type="NCBI Taxonomy" id="568900"/>
    <lineage>
        <taxon>Eukaryota</taxon>
        <taxon>Sar</taxon>
        <taxon>Stramenopiles</taxon>
        <taxon>Ochrophyta</taxon>
        <taxon>Bacillariophyta</taxon>
        <taxon>Bacillariophyceae</taxon>
        <taxon>Bacillariophycidae</taxon>
        <taxon>Naviculales</taxon>
        <taxon>Naviculaceae</taxon>
        <taxon>Seminavis</taxon>
    </lineage>
</organism>
<dbReference type="AlphaFoldDB" id="A0A9N8DDX0"/>
<evidence type="ECO:0000313" key="3">
    <source>
        <dbReference type="EMBL" id="CAB9500196.1"/>
    </source>
</evidence>
<dbReference type="Proteomes" id="UP001153069">
    <property type="component" value="Unassembled WGS sequence"/>
</dbReference>
<gene>
    <name evidence="3" type="ORF">SEMRO_78_G042310.1</name>
</gene>
<feature type="compositionally biased region" description="Basic residues" evidence="1">
    <location>
        <begin position="285"/>
        <end position="295"/>
    </location>
</feature>
<accession>A0A9N8DDX0</accession>
<feature type="transmembrane region" description="Helical" evidence="2">
    <location>
        <begin position="547"/>
        <end position="567"/>
    </location>
</feature>
<dbReference type="OrthoDB" id="46182at2759"/>